<dbReference type="OrthoDB" id="8595956at2"/>
<dbReference type="Pfam" id="PF17201">
    <property type="entry name" value="Cache_3-Cache_2"/>
    <property type="match status" value="1"/>
</dbReference>
<feature type="transmembrane region" description="Helical" evidence="8">
    <location>
        <begin position="12"/>
        <end position="33"/>
    </location>
</feature>
<dbReference type="GO" id="GO:0006935">
    <property type="term" value="P:chemotaxis"/>
    <property type="evidence" value="ECO:0007669"/>
    <property type="project" value="UniProtKB-ARBA"/>
</dbReference>
<dbReference type="CDD" id="cd12912">
    <property type="entry name" value="PDC2_MCP_like"/>
    <property type="match status" value="1"/>
</dbReference>
<dbReference type="FunFam" id="1.10.287.950:FF:000001">
    <property type="entry name" value="Methyl-accepting chemotaxis sensory transducer"/>
    <property type="match status" value="1"/>
</dbReference>
<evidence type="ECO:0000256" key="5">
    <source>
        <dbReference type="ARBA" id="ARBA00023224"/>
    </source>
</evidence>
<dbReference type="SMART" id="SM00304">
    <property type="entry name" value="HAMP"/>
    <property type="match status" value="2"/>
</dbReference>
<evidence type="ECO:0000256" key="7">
    <source>
        <dbReference type="PROSITE-ProRule" id="PRU00284"/>
    </source>
</evidence>
<evidence type="ECO:0000313" key="11">
    <source>
        <dbReference type="EMBL" id="RKT62399.1"/>
    </source>
</evidence>
<comment type="similarity">
    <text evidence="6">Belongs to the methyl-accepting chemotaxis (MCP) protein family.</text>
</comment>
<reference evidence="11 12" key="1">
    <citation type="submission" date="2018-10" db="EMBL/GenBank/DDBJ databases">
        <title>Genomic Encyclopedia of Type Strains, Phase IV (KMG-IV): sequencing the most valuable type-strain genomes for metagenomic binning, comparative biology and taxonomic classification.</title>
        <authorList>
            <person name="Goeker M."/>
        </authorList>
    </citation>
    <scope>NUCLEOTIDE SEQUENCE [LARGE SCALE GENOMIC DNA]</scope>
    <source>
        <strain evidence="11 12">DSM 23841</strain>
    </source>
</reference>
<dbReference type="InterPro" id="IPR029151">
    <property type="entry name" value="Sensor-like_sf"/>
</dbReference>
<dbReference type="Gene3D" id="1.10.287.950">
    <property type="entry name" value="Methyl-accepting chemotaxis protein"/>
    <property type="match status" value="1"/>
</dbReference>
<dbReference type="EMBL" id="RBXP01000004">
    <property type="protein sequence ID" value="RKT62399.1"/>
    <property type="molecule type" value="Genomic_DNA"/>
</dbReference>
<dbReference type="SUPFAM" id="SSF58104">
    <property type="entry name" value="Methyl-accepting chemotaxis protein (MCP) signaling domain"/>
    <property type="match status" value="1"/>
</dbReference>
<evidence type="ECO:0000313" key="12">
    <source>
        <dbReference type="Proteomes" id="UP000270626"/>
    </source>
</evidence>
<dbReference type="InterPro" id="IPR033462">
    <property type="entry name" value="Cache_3-Cache_2"/>
</dbReference>
<feature type="transmembrane region" description="Helical" evidence="8">
    <location>
        <begin position="325"/>
        <end position="345"/>
    </location>
</feature>
<comment type="caution">
    <text evidence="11">The sequence shown here is derived from an EMBL/GenBank/DDBJ whole genome shotgun (WGS) entry which is preliminary data.</text>
</comment>
<dbReference type="PANTHER" id="PTHR32089:SF119">
    <property type="entry name" value="METHYL-ACCEPTING CHEMOTAXIS PROTEIN CTPL"/>
    <property type="match status" value="1"/>
</dbReference>
<dbReference type="GO" id="GO:0016020">
    <property type="term" value="C:membrane"/>
    <property type="evidence" value="ECO:0007669"/>
    <property type="project" value="UniProtKB-SubCell"/>
</dbReference>
<dbReference type="PROSITE" id="PS50885">
    <property type="entry name" value="HAMP"/>
    <property type="match status" value="1"/>
</dbReference>
<dbReference type="RefSeq" id="WP_121456869.1">
    <property type="nucleotide sequence ID" value="NZ_RBXP01000004.1"/>
</dbReference>
<keyword evidence="12" id="KW-1185">Reference proteome</keyword>
<dbReference type="Proteomes" id="UP000270626">
    <property type="component" value="Unassembled WGS sequence"/>
</dbReference>
<dbReference type="InterPro" id="IPR004089">
    <property type="entry name" value="MCPsignal_dom"/>
</dbReference>
<dbReference type="Pfam" id="PF00015">
    <property type="entry name" value="MCPsignal"/>
    <property type="match status" value="1"/>
</dbReference>
<dbReference type="GO" id="GO:0007165">
    <property type="term" value="P:signal transduction"/>
    <property type="evidence" value="ECO:0007669"/>
    <property type="project" value="UniProtKB-KW"/>
</dbReference>
<dbReference type="PANTHER" id="PTHR32089">
    <property type="entry name" value="METHYL-ACCEPTING CHEMOTAXIS PROTEIN MCPB"/>
    <property type="match status" value="1"/>
</dbReference>
<dbReference type="CDD" id="cd11386">
    <property type="entry name" value="MCP_signal"/>
    <property type="match status" value="1"/>
</dbReference>
<keyword evidence="5 7" id="KW-0807">Transducer</keyword>
<evidence type="ECO:0000259" key="9">
    <source>
        <dbReference type="PROSITE" id="PS50111"/>
    </source>
</evidence>
<organism evidence="11 12">
    <name type="scientific">Azonexus fungiphilus</name>
    <dbReference type="NCBI Taxonomy" id="146940"/>
    <lineage>
        <taxon>Bacteria</taxon>
        <taxon>Pseudomonadati</taxon>
        <taxon>Pseudomonadota</taxon>
        <taxon>Betaproteobacteria</taxon>
        <taxon>Rhodocyclales</taxon>
        <taxon>Azonexaceae</taxon>
        <taxon>Azonexus</taxon>
    </lineage>
</organism>
<gene>
    <name evidence="11" type="ORF">DFR40_0456</name>
</gene>
<evidence type="ECO:0000256" key="1">
    <source>
        <dbReference type="ARBA" id="ARBA00004141"/>
    </source>
</evidence>
<protein>
    <submittedName>
        <fullName evidence="11">Methyl-accepting chemotaxis protein</fullName>
    </submittedName>
</protein>
<evidence type="ECO:0000256" key="6">
    <source>
        <dbReference type="ARBA" id="ARBA00029447"/>
    </source>
</evidence>
<evidence type="ECO:0000256" key="3">
    <source>
        <dbReference type="ARBA" id="ARBA00022989"/>
    </source>
</evidence>
<dbReference type="SUPFAM" id="SSF103190">
    <property type="entry name" value="Sensory domain-like"/>
    <property type="match status" value="1"/>
</dbReference>
<evidence type="ECO:0000256" key="8">
    <source>
        <dbReference type="SAM" id="Phobius"/>
    </source>
</evidence>
<name>A0A495WLX1_9RHOO</name>
<comment type="subcellular location">
    <subcellularLocation>
        <location evidence="1">Membrane</location>
        <topology evidence="1">Multi-pass membrane protein</topology>
    </subcellularLocation>
</comment>
<accession>A0A495WLX1</accession>
<feature type="domain" description="Methyl-accepting transducer" evidence="9">
    <location>
        <begin position="405"/>
        <end position="641"/>
    </location>
</feature>
<dbReference type="Gene3D" id="3.30.450.20">
    <property type="entry name" value="PAS domain"/>
    <property type="match status" value="1"/>
</dbReference>
<dbReference type="InterPro" id="IPR003660">
    <property type="entry name" value="HAMP_dom"/>
</dbReference>
<evidence type="ECO:0000256" key="4">
    <source>
        <dbReference type="ARBA" id="ARBA00023136"/>
    </source>
</evidence>
<dbReference type="PROSITE" id="PS50111">
    <property type="entry name" value="CHEMOTAXIS_TRANSDUC_2"/>
    <property type="match status" value="1"/>
</dbReference>
<evidence type="ECO:0000256" key="2">
    <source>
        <dbReference type="ARBA" id="ARBA00022692"/>
    </source>
</evidence>
<feature type="domain" description="HAMP" evidence="10">
    <location>
        <begin position="346"/>
        <end position="400"/>
    </location>
</feature>
<keyword evidence="4 8" id="KW-0472">Membrane</keyword>
<dbReference type="AlphaFoldDB" id="A0A495WLX1"/>
<keyword evidence="2 8" id="KW-0812">Transmembrane</keyword>
<sequence>MFQRFSRLPMSTQVLLGILSLSLGAMLLLGIYLSSHIRKVALQEVEAALNVETDLITRTLEYAQDSLEQRATFALDQLINDLPPARLTGQRVTLGDGQRPELMFGNIHGISNQAYLDEFRKQNVGHEPSFLIRDGDTFYRATTLLKDKNGKYRDGQAVTDDYTRQVLAGENYAGTLERSGRMYALAAKAIKDARGEIIGIVTMRLDAESNVAMLKDKLRSIVVGKSGYPYIVAQPIGDLKEGRFVVHPKFEGKLLTEVGNTAAKEIMEKLLAQRNGTMLYDWLDQDGSPREKIVVFREVPDLHWIVAVGSWRDEFTAPFDNIRNGILVALFAFSLLLVGAITLLMRRQLAPLADVTAGLSALGAGELGQRIDVPEDSRNEIHAVARQVNGTASAMAELVGTLGNSAGSLDGSARDMATSAHALRDAVGNLSETFSDMSASSEQLSVSIDQVADSARQADDSAGGAVGEVQLGRQVTLEAINAMRRVEQQVGAALAEVEALGAHSAEIGQVVTAIRQIAEQTNLLALNAAIEAARAGEVGRGFAVVADEVRKLAEQSAHSAGEIGQILGRVGSGVNSVRDVIGQAVSEARQGSAASANAESALERIEHATREIAGSVRSIADAVKEQSASAQNIARRVESAATVAEETETVADRMNGSAGHLSELAGKLQQEVGRFRL</sequence>
<keyword evidence="3 8" id="KW-1133">Transmembrane helix</keyword>
<dbReference type="SMART" id="SM00283">
    <property type="entry name" value="MA"/>
    <property type="match status" value="1"/>
</dbReference>
<dbReference type="Pfam" id="PF00672">
    <property type="entry name" value="HAMP"/>
    <property type="match status" value="1"/>
</dbReference>
<evidence type="ECO:0000259" key="10">
    <source>
        <dbReference type="PROSITE" id="PS50885"/>
    </source>
</evidence>
<proteinExistence type="inferred from homology"/>